<accession>A0A0N1H105</accession>
<gene>
    <name evidence="2" type="ORF">AB675_4947</name>
</gene>
<dbReference type="RefSeq" id="XP_017994245.1">
    <property type="nucleotide sequence ID" value="XM_018145120.1"/>
</dbReference>
<dbReference type="EMBL" id="LFJN01000073">
    <property type="protein sequence ID" value="KPI34282.1"/>
    <property type="molecule type" value="Genomic_DNA"/>
</dbReference>
<feature type="region of interest" description="Disordered" evidence="1">
    <location>
        <begin position="1"/>
        <end position="21"/>
    </location>
</feature>
<evidence type="ECO:0000313" key="2">
    <source>
        <dbReference type="EMBL" id="KPI34282.1"/>
    </source>
</evidence>
<reference evidence="2 3" key="1">
    <citation type="submission" date="2015-06" db="EMBL/GenBank/DDBJ databases">
        <title>Draft genome of the ant-associated black yeast Phialophora attae CBS 131958.</title>
        <authorList>
            <person name="Moreno L.F."/>
            <person name="Stielow B.J."/>
            <person name="de Hoog S."/>
            <person name="Vicente V.A."/>
            <person name="Weiss V.A."/>
            <person name="de Vries M."/>
            <person name="Cruz L.M."/>
            <person name="Souza E.M."/>
        </authorList>
    </citation>
    <scope>NUCLEOTIDE SEQUENCE [LARGE SCALE GENOMIC DNA]</scope>
    <source>
        <strain evidence="2 3">CBS 131958</strain>
    </source>
</reference>
<evidence type="ECO:0000313" key="3">
    <source>
        <dbReference type="Proteomes" id="UP000038010"/>
    </source>
</evidence>
<protein>
    <submittedName>
        <fullName evidence="2">Uncharacterized protein</fullName>
    </submittedName>
</protein>
<keyword evidence="3" id="KW-1185">Reference proteome</keyword>
<name>A0A0N1H105_9EURO</name>
<dbReference type="GeneID" id="28737000"/>
<dbReference type="VEuPathDB" id="FungiDB:AB675_4947"/>
<sequence>MNANQETNPLGAAYGPTNAPDINATALHTEQAPQRPDLPVEREVAAEKMHEPSEEKPLSIDDRSLALPPIDLKFTAGISTNREKEPLTIGIADTTTLKPVSHRKIDHGLNSNVVIGVIILQPFKPATSVDGCPQTYQPSPLNSYSIVYKSSTSASV</sequence>
<dbReference type="Proteomes" id="UP000038010">
    <property type="component" value="Unassembled WGS sequence"/>
</dbReference>
<organism evidence="2 3">
    <name type="scientific">Cyphellophora attinorum</name>
    <dbReference type="NCBI Taxonomy" id="1664694"/>
    <lineage>
        <taxon>Eukaryota</taxon>
        <taxon>Fungi</taxon>
        <taxon>Dikarya</taxon>
        <taxon>Ascomycota</taxon>
        <taxon>Pezizomycotina</taxon>
        <taxon>Eurotiomycetes</taxon>
        <taxon>Chaetothyriomycetidae</taxon>
        <taxon>Chaetothyriales</taxon>
        <taxon>Cyphellophoraceae</taxon>
        <taxon>Cyphellophora</taxon>
    </lineage>
</organism>
<comment type="caution">
    <text evidence="2">The sequence shown here is derived from an EMBL/GenBank/DDBJ whole genome shotgun (WGS) entry which is preliminary data.</text>
</comment>
<evidence type="ECO:0000256" key="1">
    <source>
        <dbReference type="SAM" id="MobiDB-lite"/>
    </source>
</evidence>
<dbReference type="AlphaFoldDB" id="A0A0N1H105"/>
<proteinExistence type="predicted"/>